<dbReference type="Proteomes" id="UP000694844">
    <property type="component" value="Chromosome 3"/>
</dbReference>
<dbReference type="Gene3D" id="3.30.70.330">
    <property type="match status" value="1"/>
</dbReference>
<evidence type="ECO:0000256" key="4">
    <source>
        <dbReference type="ARBA" id="ARBA00030574"/>
    </source>
</evidence>
<reference evidence="9" key="1">
    <citation type="submission" date="2025-08" db="UniProtKB">
        <authorList>
            <consortium name="RefSeq"/>
        </authorList>
    </citation>
    <scope>IDENTIFICATION</scope>
    <source>
        <tissue evidence="9">Whole sample</tissue>
    </source>
</reference>
<gene>
    <name evidence="9" type="primary">LOC111122551</name>
</gene>
<feature type="compositionally biased region" description="Basic and acidic residues" evidence="6">
    <location>
        <begin position="298"/>
        <end position="317"/>
    </location>
</feature>
<dbReference type="PANTHER" id="PTHR47640:SF11">
    <property type="entry name" value="RNA-BINDING PROTEIN 42"/>
    <property type="match status" value="1"/>
</dbReference>
<dbReference type="SMART" id="SM00360">
    <property type="entry name" value="RRM"/>
    <property type="match status" value="1"/>
</dbReference>
<proteinExistence type="inferred from homology"/>
<evidence type="ECO:0000313" key="9">
    <source>
        <dbReference type="RefSeq" id="XP_022320046.1"/>
    </source>
</evidence>
<evidence type="ECO:0000313" key="8">
    <source>
        <dbReference type="Proteomes" id="UP000694844"/>
    </source>
</evidence>
<feature type="compositionally biased region" description="Pro residues" evidence="6">
    <location>
        <begin position="209"/>
        <end position="227"/>
    </location>
</feature>
<dbReference type="RefSeq" id="XP_022320046.1">
    <property type="nucleotide sequence ID" value="XM_022464338.1"/>
</dbReference>
<organism evidence="8 9">
    <name type="scientific">Crassostrea virginica</name>
    <name type="common">Eastern oyster</name>
    <dbReference type="NCBI Taxonomy" id="6565"/>
    <lineage>
        <taxon>Eukaryota</taxon>
        <taxon>Metazoa</taxon>
        <taxon>Spiralia</taxon>
        <taxon>Lophotrochozoa</taxon>
        <taxon>Mollusca</taxon>
        <taxon>Bivalvia</taxon>
        <taxon>Autobranchia</taxon>
        <taxon>Pteriomorphia</taxon>
        <taxon>Ostreida</taxon>
        <taxon>Ostreoidea</taxon>
        <taxon>Ostreidae</taxon>
        <taxon>Crassostrea</taxon>
    </lineage>
</organism>
<dbReference type="PANTHER" id="PTHR47640">
    <property type="entry name" value="TRNA SELENOCYSTEINE 1-ASSOCIATED PROTEIN 1-RELATED-RELATED"/>
    <property type="match status" value="1"/>
</dbReference>
<feature type="compositionally biased region" description="Pro residues" evidence="6">
    <location>
        <begin position="125"/>
        <end position="134"/>
    </location>
</feature>
<feature type="domain" description="RRM" evidence="7">
    <location>
        <begin position="348"/>
        <end position="426"/>
    </location>
</feature>
<feature type="compositionally biased region" description="Pro residues" evidence="6">
    <location>
        <begin position="149"/>
        <end position="166"/>
    </location>
</feature>
<dbReference type="InterPro" id="IPR000504">
    <property type="entry name" value="RRM_dom"/>
</dbReference>
<evidence type="ECO:0000259" key="7">
    <source>
        <dbReference type="PROSITE" id="PS50102"/>
    </source>
</evidence>
<feature type="region of interest" description="Disordered" evidence="6">
    <location>
        <begin position="45"/>
        <end position="325"/>
    </location>
</feature>
<evidence type="ECO:0000256" key="2">
    <source>
        <dbReference type="ARBA" id="ARBA00015192"/>
    </source>
</evidence>
<keyword evidence="8" id="KW-1185">Reference proteome</keyword>
<dbReference type="CDD" id="cd12383">
    <property type="entry name" value="RRM_RBM42"/>
    <property type="match status" value="1"/>
</dbReference>
<dbReference type="PROSITE" id="PS50102">
    <property type="entry name" value="RRM"/>
    <property type="match status" value="1"/>
</dbReference>
<sequence length="447" mass="49252">MANSEMALLTEKRLKEMEAEMNRFEREILVPKDLEAGGPRMIIGAGTFNKVKAKIGGNEEPPHKMSRRDGPSQASQQVPKPTHSEGPQYSDPNIPLSVLAAPPPPPPSLVSSPAPSSSSGVSNLAPPPPPPPSMRPNLPFVPHQIRQRMPPPPPPPSGPPGQGPPRPPHHFMGGQSGPDPYSGGYQGPPHHHSQGPPHPHSMQNRGPMMRPPFGGPGPQGPMPPFHGGPPMEQKKDPVIEKPRIVYSSAPVINKPEKKKKKKKEDDGGQQGGTPDPSKAGPSMGAAPAVMPMPQPEIKVQEHIHEPDPVVETLPKKEKKEKKPKKIIRTAAGETWEDPSLEEWEKDDFRIFCGDLGNEVTDEVLARAFSRYPSFVKSKVVRDKRTNKTKGYGFVSFKDPNDFVQAMREMNGKYVGNRPIKLRKSTWKDRNIEIVRKKEKEKKRLGLR</sequence>
<evidence type="ECO:0000256" key="6">
    <source>
        <dbReference type="SAM" id="MobiDB-lite"/>
    </source>
</evidence>
<dbReference type="OrthoDB" id="1749473at2759"/>
<evidence type="ECO:0000256" key="1">
    <source>
        <dbReference type="ARBA" id="ARBA00007408"/>
    </source>
</evidence>
<dbReference type="InterPro" id="IPR012677">
    <property type="entry name" value="Nucleotide-bd_a/b_plait_sf"/>
</dbReference>
<dbReference type="SUPFAM" id="SSF54928">
    <property type="entry name" value="RNA-binding domain, RBD"/>
    <property type="match status" value="1"/>
</dbReference>
<protein>
    <recommendedName>
        <fullName evidence="2">RNA-binding protein 42</fullName>
    </recommendedName>
    <alternativeName>
        <fullName evidence="4">RNA-binding motif protein 42</fullName>
    </alternativeName>
</protein>
<evidence type="ECO:0000256" key="3">
    <source>
        <dbReference type="ARBA" id="ARBA00022884"/>
    </source>
</evidence>
<dbReference type="GO" id="GO:0003729">
    <property type="term" value="F:mRNA binding"/>
    <property type="evidence" value="ECO:0007669"/>
    <property type="project" value="InterPro"/>
</dbReference>
<accession>A0A8B8CZV5</accession>
<dbReference type="GeneID" id="111122551"/>
<feature type="compositionally biased region" description="Polar residues" evidence="6">
    <location>
        <begin position="72"/>
        <end position="91"/>
    </location>
</feature>
<comment type="similarity">
    <text evidence="1">Belongs to the RRM RBM42 family.</text>
</comment>
<keyword evidence="3 5" id="KW-0694">RNA-binding</keyword>
<dbReference type="KEGG" id="cvn:111122551"/>
<evidence type="ECO:0000256" key="5">
    <source>
        <dbReference type="PROSITE-ProRule" id="PRU00176"/>
    </source>
</evidence>
<feature type="compositionally biased region" description="Basic and acidic residues" evidence="6">
    <location>
        <begin position="232"/>
        <end position="243"/>
    </location>
</feature>
<dbReference type="InterPro" id="IPR050825">
    <property type="entry name" value="RBM42_RBP45_47-like"/>
</dbReference>
<dbReference type="Pfam" id="PF00076">
    <property type="entry name" value="RRM_1"/>
    <property type="match status" value="1"/>
</dbReference>
<dbReference type="AlphaFoldDB" id="A0A8B8CZV5"/>
<name>A0A8B8CZV5_CRAVI</name>
<feature type="compositionally biased region" description="Low complexity" evidence="6">
    <location>
        <begin position="109"/>
        <end position="124"/>
    </location>
</feature>
<feature type="compositionally biased region" description="Basic and acidic residues" evidence="6">
    <location>
        <begin position="60"/>
        <end position="70"/>
    </location>
</feature>
<dbReference type="InterPro" id="IPR034215">
    <property type="entry name" value="RBM42_RRM"/>
</dbReference>
<dbReference type="InterPro" id="IPR035979">
    <property type="entry name" value="RBD_domain_sf"/>
</dbReference>